<name>A0A5C6MSB1_9TELE</name>
<dbReference type="EMBL" id="RHFK02000021">
    <property type="protein sequence ID" value="TWW57021.1"/>
    <property type="molecule type" value="Genomic_DNA"/>
</dbReference>
<evidence type="ECO:0000313" key="2">
    <source>
        <dbReference type="Proteomes" id="UP000324091"/>
    </source>
</evidence>
<gene>
    <name evidence="1" type="ORF">D4764_08G0010080</name>
</gene>
<comment type="caution">
    <text evidence="1">The sequence shown here is derived from an EMBL/GenBank/DDBJ whole genome shotgun (WGS) entry which is preliminary data.</text>
</comment>
<keyword evidence="2" id="KW-1185">Reference proteome</keyword>
<proteinExistence type="predicted"/>
<reference evidence="1 2" key="1">
    <citation type="submission" date="2019-04" db="EMBL/GenBank/DDBJ databases">
        <title>Chromosome genome assembly for Takifugu flavidus.</title>
        <authorList>
            <person name="Xiao S."/>
        </authorList>
    </citation>
    <scope>NUCLEOTIDE SEQUENCE [LARGE SCALE GENOMIC DNA]</scope>
    <source>
        <strain evidence="1">HTHZ2018</strain>
        <tissue evidence="1">Muscle</tissue>
    </source>
</reference>
<dbReference type="Proteomes" id="UP000324091">
    <property type="component" value="Chromosome 8"/>
</dbReference>
<evidence type="ECO:0000313" key="1">
    <source>
        <dbReference type="EMBL" id="TWW57021.1"/>
    </source>
</evidence>
<sequence length="96" mass="10437">MLASLETAFFGMKKENRGQMLPRSLNPPHLEAVALKPSKLPCEPLEEVPDRKVFSGSSCEPLIVQGSDLLTLPGNLPSLPIYTVQVSPQDPLALLE</sequence>
<organism evidence="1 2">
    <name type="scientific">Takifugu flavidus</name>
    <name type="common">sansaifugu</name>
    <dbReference type="NCBI Taxonomy" id="433684"/>
    <lineage>
        <taxon>Eukaryota</taxon>
        <taxon>Metazoa</taxon>
        <taxon>Chordata</taxon>
        <taxon>Craniata</taxon>
        <taxon>Vertebrata</taxon>
        <taxon>Euteleostomi</taxon>
        <taxon>Actinopterygii</taxon>
        <taxon>Neopterygii</taxon>
        <taxon>Teleostei</taxon>
        <taxon>Neoteleostei</taxon>
        <taxon>Acanthomorphata</taxon>
        <taxon>Eupercaria</taxon>
        <taxon>Tetraodontiformes</taxon>
        <taxon>Tetradontoidea</taxon>
        <taxon>Tetraodontidae</taxon>
        <taxon>Takifugu</taxon>
    </lineage>
</organism>
<protein>
    <submittedName>
        <fullName evidence="1">Uncharacterized protein</fullName>
    </submittedName>
</protein>
<dbReference type="AlphaFoldDB" id="A0A5C6MSB1"/>
<accession>A0A5C6MSB1</accession>